<accession>A0A1G2TY73</accession>
<protein>
    <recommendedName>
        <fullName evidence="1">NYN domain-containing protein</fullName>
    </recommendedName>
</protein>
<dbReference type="GO" id="GO:0004540">
    <property type="term" value="F:RNA nuclease activity"/>
    <property type="evidence" value="ECO:0007669"/>
    <property type="project" value="InterPro"/>
</dbReference>
<comment type="caution">
    <text evidence="2">The sequence shown here is derived from an EMBL/GenBank/DDBJ whole genome shotgun (WGS) entry which is preliminary data.</text>
</comment>
<dbReference type="EMBL" id="MHWB01000011">
    <property type="protein sequence ID" value="OHB01570.1"/>
    <property type="molecule type" value="Genomic_DNA"/>
</dbReference>
<feature type="domain" description="NYN" evidence="1">
    <location>
        <begin position="58"/>
        <end position="202"/>
    </location>
</feature>
<name>A0A1G2TY73_9BACT</name>
<dbReference type="Gene3D" id="3.40.50.1010">
    <property type="entry name" value="5'-nuclease"/>
    <property type="match status" value="1"/>
</dbReference>
<evidence type="ECO:0000259" key="1">
    <source>
        <dbReference type="Pfam" id="PF01936"/>
    </source>
</evidence>
<sequence>MNLEELKKQHVRQTLGIIADDFPDTISFIDFANVNKWYEEDEFSEDGVLLNHNQRLSINLEGLRDFLKLFSIDSRFYYGTDPANDGSVKFMGAARYVFGDRRVFTKPVQKIKHHIGDIDPHCVTRAIKSDASGNYVIIPKSNFDVEITLDSIRLSEKYKTICLLSGDADFAPLLRYLKGLGKRTIIIKGGFIQDNLRQFADLIINAQDIKQYIAVKKQKPDQ</sequence>
<proteinExistence type="predicted"/>
<evidence type="ECO:0000313" key="3">
    <source>
        <dbReference type="Proteomes" id="UP000177707"/>
    </source>
</evidence>
<dbReference type="InterPro" id="IPR021139">
    <property type="entry name" value="NYN"/>
</dbReference>
<dbReference type="Pfam" id="PF01936">
    <property type="entry name" value="NYN"/>
    <property type="match status" value="1"/>
</dbReference>
<reference evidence="2 3" key="1">
    <citation type="journal article" date="2016" name="Nat. Commun.">
        <title>Thousands of microbial genomes shed light on interconnected biogeochemical processes in an aquifer system.</title>
        <authorList>
            <person name="Anantharaman K."/>
            <person name="Brown C.T."/>
            <person name="Hug L.A."/>
            <person name="Sharon I."/>
            <person name="Castelle C.J."/>
            <person name="Probst A.J."/>
            <person name="Thomas B.C."/>
            <person name="Singh A."/>
            <person name="Wilkins M.J."/>
            <person name="Karaoz U."/>
            <person name="Brodie E.L."/>
            <person name="Williams K.H."/>
            <person name="Hubbard S.S."/>
            <person name="Banfield J.F."/>
        </authorList>
    </citation>
    <scope>NUCLEOTIDE SEQUENCE [LARGE SCALE GENOMIC DNA]</scope>
</reference>
<organism evidence="2 3">
    <name type="scientific">Candidatus Zambryskibacteria bacterium RIFCSPLOWO2_01_FULL_39_39</name>
    <dbReference type="NCBI Taxonomy" id="1802758"/>
    <lineage>
        <taxon>Bacteria</taxon>
        <taxon>Candidatus Zambryskiibacteriota</taxon>
    </lineage>
</organism>
<dbReference type="AlphaFoldDB" id="A0A1G2TY73"/>
<evidence type="ECO:0000313" key="2">
    <source>
        <dbReference type="EMBL" id="OHB01570.1"/>
    </source>
</evidence>
<dbReference type="STRING" id="1802758.A3A96_02765"/>
<dbReference type="Proteomes" id="UP000177707">
    <property type="component" value="Unassembled WGS sequence"/>
</dbReference>
<gene>
    <name evidence="2" type="ORF">A3A96_02765</name>
</gene>